<keyword evidence="4" id="KW-1185">Reference proteome</keyword>
<dbReference type="Proteomes" id="UP000256970">
    <property type="component" value="Unassembled WGS sequence"/>
</dbReference>
<protein>
    <recommendedName>
        <fullName evidence="2">BTB domain-containing protein</fullName>
    </recommendedName>
</protein>
<name>A0A383WMR2_TETOB</name>
<evidence type="ECO:0000256" key="1">
    <source>
        <dbReference type="ARBA" id="ARBA00004906"/>
    </source>
</evidence>
<dbReference type="InterPro" id="IPR011333">
    <property type="entry name" value="SKP1/BTB/POZ_sf"/>
</dbReference>
<gene>
    <name evidence="3" type="ORF">BQ4739_LOCUS18790</name>
</gene>
<organism evidence="3 4">
    <name type="scientific">Tetradesmus obliquus</name>
    <name type="common">Green alga</name>
    <name type="synonym">Acutodesmus obliquus</name>
    <dbReference type="NCBI Taxonomy" id="3088"/>
    <lineage>
        <taxon>Eukaryota</taxon>
        <taxon>Viridiplantae</taxon>
        <taxon>Chlorophyta</taxon>
        <taxon>core chlorophytes</taxon>
        <taxon>Chlorophyceae</taxon>
        <taxon>CS clade</taxon>
        <taxon>Sphaeropleales</taxon>
        <taxon>Scenedesmaceae</taxon>
        <taxon>Tetradesmus</taxon>
    </lineage>
</organism>
<accession>A0A383WMR2</accession>
<reference evidence="3 4" key="1">
    <citation type="submission" date="2016-10" db="EMBL/GenBank/DDBJ databases">
        <authorList>
            <person name="Cai Z."/>
        </authorList>
    </citation>
    <scope>NUCLEOTIDE SEQUENCE [LARGE SCALE GENOMIC DNA]</scope>
</reference>
<dbReference type="Gene3D" id="3.30.710.10">
    <property type="entry name" value="Potassium Channel Kv1.1, Chain A"/>
    <property type="match status" value="1"/>
</dbReference>
<dbReference type="Pfam" id="PF00651">
    <property type="entry name" value="BTB"/>
    <property type="match status" value="1"/>
</dbReference>
<dbReference type="SMART" id="SM00225">
    <property type="entry name" value="BTB"/>
    <property type="match status" value="1"/>
</dbReference>
<feature type="domain" description="BTB" evidence="2">
    <location>
        <begin position="32"/>
        <end position="102"/>
    </location>
</feature>
<dbReference type="PANTHER" id="PTHR24413">
    <property type="entry name" value="SPECKLE-TYPE POZ PROTEIN"/>
    <property type="match status" value="1"/>
</dbReference>
<evidence type="ECO:0000259" key="2">
    <source>
        <dbReference type="PROSITE" id="PS50097"/>
    </source>
</evidence>
<dbReference type="AlphaFoldDB" id="A0A383WMR2"/>
<dbReference type="InterPro" id="IPR000210">
    <property type="entry name" value="BTB/POZ_dom"/>
</dbReference>
<evidence type="ECO:0000313" key="4">
    <source>
        <dbReference type="Proteomes" id="UP000256970"/>
    </source>
</evidence>
<dbReference type="STRING" id="3088.A0A383WMR2"/>
<dbReference type="SUPFAM" id="SSF54695">
    <property type="entry name" value="POZ domain"/>
    <property type="match status" value="1"/>
</dbReference>
<comment type="pathway">
    <text evidence="1">Protein modification; protein ubiquitination.</text>
</comment>
<sequence>MALASTSKAQHVLVLPPSGSNMALFYECTDLSDCVIVTERDGQARSCHKVVLSAASAVFRAMFVSSDMLEASSGRVVIKEAEPEVVQLLLQHMYGLEVQVAVQQVAALYQLADQYQVQALLQQLVDAVSATPFQLETLVQLMPKAAALGDTATQLRTQLAQHAASHIADFVLKQPECVKQWGLLEVQLLMQSPAVSACQGLLLAAIWLAGGAERLQHWSGMQQKVQLELLQYEQLRYLQQQQDVLELPGLAAALFRECIRRMDKAIRYPYVNTSVFN</sequence>
<evidence type="ECO:0000313" key="3">
    <source>
        <dbReference type="EMBL" id="SZX78512.1"/>
    </source>
</evidence>
<dbReference type="CDD" id="cd18186">
    <property type="entry name" value="BTB_POZ_ZBTB_KLHL-like"/>
    <property type="match status" value="1"/>
</dbReference>
<proteinExistence type="predicted"/>
<dbReference type="PROSITE" id="PS50097">
    <property type="entry name" value="BTB"/>
    <property type="match status" value="1"/>
</dbReference>
<dbReference type="EMBL" id="FNXT01001323">
    <property type="protein sequence ID" value="SZX78512.1"/>
    <property type="molecule type" value="Genomic_DNA"/>
</dbReference>